<proteinExistence type="predicted"/>
<reference evidence="1 2" key="1">
    <citation type="submission" date="2015-04" db="EMBL/GenBank/DDBJ databases">
        <authorList>
            <person name="Syromyatnikov M.Y."/>
            <person name="Popov V.N."/>
        </authorList>
    </citation>
    <scope>NUCLEOTIDE SEQUENCE [LARGE SCALE GENOMIC DNA]</scope>
</reference>
<gene>
    <name evidence="1" type="ORF">CLUMA_CG021636</name>
</gene>
<keyword evidence="2" id="KW-1185">Reference proteome</keyword>
<sequence length="71" mass="8375">MILFWGRQRLKYHWRVKHVNISDTRPPKNVLESVTKTKLKEEVFAQQNSRNKNQPFALPVSCYSGYSNAHT</sequence>
<dbReference type="EMBL" id="CVRI01000075">
    <property type="protein sequence ID" value="CRL08571.1"/>
    <property type="molecule type" value="Genomic_DNA"/>
</dbReference>
<protein>
    <submittedName>
        <fullName evidence="1">CLUMA_CG021636, isoform A</fullName>
    </submittedName>
</protein>
<evidence type="ECO:0000313" key="1">
    <source>
        <dbReference type="EMBL" id="CRL08571.1"/>
    </source>
</evidence>
<dbReference type="Proteomes" id="UP000183832">
    <property type="component" value="Unassembled WGS sequence"/>
</dbReference>
<accession>A0A1J1J847</accession>
<evidence type="ECO:0000313" key="2">
    <source>
        <dbReference type="Proteomes" id="UP000183832"/>
    </source>
</evidence>
<organism evidence="1 2">
    <name type="scientific">Clunio marinus</name>
    <dbReference type="NCBI Taxonomy" id="568069"/>
    <lineage>
        <taxon>Eukaryota</taxon>
        <taxon>Metazoa</taxon>
        <taxon>Ecdysozoa</taxon>
        <taxon>Arthropoda</taxon>
        <taxon>Hexapoda</taxon>
        <taxon>Insecta</taxon>
        <taxon>Pterygota</taxon>
        <taxon>Neoptera</taxon>
        <taxon>Endopterygota</taxon>
        <taxon>Diptera</taxon>
        <taxon>Nematocera</taxon>
        <taxon>Chironomoidea</taxon>
        <taxon>Chironomidae</taxon>
        <taxon>Clunio</taxon>
    </lineage>
</organism>
<dbReference type="AlphaFoldDB" id="A0A1J1J847"/>
<name>A0A1J1J847_9DIPT</name>